<keyword evidence="2" id="KW-1185">Reference proteome</keyword>
<comment type="caution">
    <text evidence="1">The sequence shown here is derived from an EMBL/GenBank/DDBJ whole genome shotgun (WGS) entry which is preliminary data.</text>
</comment>
<dbReference type="EMBL" id="JYDP01000292">
    <property type="protein sequence ID" value="KRZ01405.1"/>
    <property type="molecule type" value="Genomic_DNA"/>
</dbReference>
<evidence type="ECO:0000313" key="1">
    <source>
        <dbReference type="EMBL" id="KRZ01405.1"/>
    </source>
</evidence>
<evidence type="ECO:0000313" key="2">
    <source>
        <dbReference type="Proteomes" id="UP000055024"/>
    </source>
</evidence>
<organism evidence="1 2">
    <name type="scientific">Trichinella zimbabwensis</name>
    <dbReference type="NCBI Taxonomy" id="268475"/>
    <lineage>
        <taxon>Eukaryota</taxon>
        <taxon>Metazoa</taxon>
        <taxon>Ecdysozoa</taxon>
        <taxon>Nematoda</taxon>
        <taxon>Enoplea</taxon>
        <taxon>Dorylaimia</taxon>
        <taxon>Trichinellida</taxon>
        <taxon>Trichinellidae</taxon>
        <taxon>Trichinella</taxon>
    </lineage>
</organism>
<sequence length="62" mass="6712">MLHGSSAVTPNLLQCADVVRDRWDHGDKAGNSSGNGPSKVRKIERVLVTDKGTAKYPYDDGK</sequence>
<reference evidence="1 2" key="1">
    <citation type="submission" date="2015-01" db="EMBL/GenBank/DDBJ databases">
        <title>Evolution of Trichinella species and genotypes.</title>
        <authorList>
            <person name="Korhonen P.K."/>
            <person name="Edoardo P."/>
            <person name="Giuseppe L.R."/>
            <person name="Gasser R.B."/>
        </authorList>
    </citation>
    <scope>NUCLEOTIDE SEQUENCE [LARGE SCALE GENOMIC DNA]</scope>
    <source>
        <strain evidence="1">ISS1029</strain>
    </source>
</reference>
<accession>A0A0V1GT81</accession>
<protein>
    <submittedName>
        <fullName evidence="1">Uncharacterized protein</fullName>
    </submittedName>
</protein>
<dbReference type="Proteomes" id="UP000055024">
    <property type="component" value="Unassembled WGS sequence"/>
</dbReference>
<dbReference type="AlphaFoldDB" id="A0A0V1GT81"/>
<name>A0A0V1GT81_9BILA</name>
<gene>
    <name evidence="1" type="ORF">T11_481</name>
</gene>
<proteinExistence type="predicted"/>